<dbReference type="InterPro" id="IPR036173">
    <property type="entry name" value="G39-like_N_sf"/>
</dbReference>
<evidence type="ECO:0000313" key="2">
    <source>
        <dbReference type="Proteomes" id="UP000055316"/>
    </source>
</evidence>
<reference evidence="1 2" key="1">
    <citation type="submission" date="2015-05" db="EMBL/GenBank/DDBJ databases">
        <title>Whole genome sequence of Bacillus thuringiensis serovar tolworthi Pasteur Institute Standard strain.</title>
        <authorList>
            <person name="Kanda K."/>
            <person name="Nakashima K."/>
            <person name="Nagano Y."/>
        </authorList>
    </citation>
    <scope>NUCLEOTIDE SEQUENCE [LARGE SCALE GENOMIC DNA]</scope>
    <source>
        <strain evidence="1 2">Pasteur Institute Standard strain</strain>
    </source>
</reference>
<evidence type="ECO:0000313" key="1">
    <source>
        <dbReference type="EMBL" id="BAR82265.1"/>
    </source>
</evidence>
<dbReference type="Proteomes" id="UP000055316">
    <property type="component" value="Chromosome"/>
</dbReference>
<dbReference type="EMBL" id="AP014864">
    <property type="protein sequence ID" value="BAR82265.1"/>
    <property type="molecule type" value="Genomic_DNA"/>
</dbReference>
<dbReference type="Gene3D" id="1.10.8.200">
    <property type="entry name" value="Replisome organizer (g39p helicase loader/inhibitor protein)"/>
    <property type="match status" value="1"/>
</dbReference>
<dbReference type="AlphaFoldDB" id="A0A9W4A2Y9"/>
<dbReference type="RefSeq" id="WP_042595817.1">
    <property type="nucleotide sequence ID" value="NZ_AP014864.1"/>
</dbReference>
<proteinExistence type="predicted"/>
<protein>
    <recommendedName>
        <fullName evidence="3">Replicative helicase inhibitor G39P N-terminal domain-containing protein</fullName>
    </recommendedName>
</protein>
<dbReference type="SUPFAM" id="SSF89064">
    <property type="entry name" value="Replisome organizer (g39p helicase loader/inhibitor protein)"/>
    <property type="match status" value="1"/>
</dbReference>
<gene>
    <name evidence="1" type="ORF">KNN_01418</name>
</gene>
<sequence>MIKKETFELLKMIQAVFTNFDITQEKIDTWTVILKEYEFEEIKANYIAYIQTAKFAPKPSDIIKIKNQEHKVAPNIQETRAYWSKYSQDQLATKEEREVYLKEMRSILGIER</sequence>
<organism evidence="1 2">
    <name type="scientific">Bacillus thuringiensis subsp. tolworthi</name>
    <dbReference type="NCBI Taxonomy" id="1442"/>
    <lineage>
        <taxon>Bacteria</taxon>
        <taxon>Bacillati</taxon>
        <taxon>Bacillota</taxon>
        <taxon>Bacilli</taxon>
        <taxon>Bacillales</taxon>
        <taxon>Bacillaceae</taxon>
        <taxon>Bacillus</taxon>
        <taxon>Bacillus cereus group</taxon>
    </lineage>
</organism>
<name>A0A9W4A2Y9_BACTO</name>
<evidence type="ECO:0008006" key="3">
    <source>
        <dbReference type="Google" id="ProtNLM"/>
    </source>
</evidence>
<accession>A0A9W4A2Y9</accession>